<protein>
    <recommendedName>
        <fullName evidence="4">HTH marR-type domain-containing protein</fullName>
    </recommendedName>
</protein>
<dbReference type="InterPro" id="IPR039422">
    <property type="entry name" value="MarR/SlyA-like"/>
</dbReference>
<evidence type="ECO:0000256" key="3">
    <source>
        <dbReference type="ARBA" id="ARBA00023163"/>
    </source>
</evidence>
<keyword evidence="6" id="KW-1185">Reference proteome</keyword>
<gene>
    <name evidence="5" type="ORF">Ani05nite_30760</name>
</gene>
<accession>A0A919JI59</accession>
<dbReference type="InterPro" id="IPR000835">
    <property type="entry name" value="HTH_MarR-typ"/>
</dbReference>
<dbReference type="SUPFAM" id="SSF46785">
    <property type="entry name" value="Winged helix' DNA-binding domain"/>
    <property type="match status" value="1"/>
</dbReference>
<evidence type="ECO:0000313" key="5">
    <source>
        <dbReference type="EMBL" id="GIE49542.1"/>
    </source>
</evidence>
<feature type="domain" description="HTH marR-type" evidence="4">
    <location>
        <begin position="10"/>
        <end position="148"/>
    </location>
</feature>
<reference evidence="5" key="1">
    <citation type="submission" date="2021-01" db="EMBL/GenBank/DDBJ databases">
        <title>Whole genome shotgun sequence of Actinoplanes nipponensis NBRC 14063.</title>
        <authorList>
            <person name="Komaki H."/>
            <person name="Tamura T."/>
        </authorList>
    </citation>
    <scope>NUCLEOTIDE SEQUENCE</scope>
    <source>
        <strain evidence="5">NBRC 14063</strain>
    </source>
</reference>
<dbReference type="PANTHER" id="PTHR33164">
    <property type="entry name" value="TRANSCRIPTIONAL REGULATOR, MARR FAMILY"/>
    <property type="match status" value="1"/>
</dbReference>
<dbReference type="GO" id="GO:0003677">
    <property type="term" value="F:DNA binding"/>
    <property type="evidence" value="ECO:0007669"/>
    <property type="project" value="UniProtKB-KW"/>
</dbReference>
<dbReference type="Pfam" id="PF12802">
    <property type="entry name" value="MarR_2"/>
    <property type="match status" value="1"/>
</dbReference>
<dbReference type="SMART" id="SM00347">
    <property type="entry name" value="HTH_MARR"/>
    <property type="match status" value="1"/>
</dbReference>
<dbReference type="PROSITE" id="PS50995">
    <property type="entry name" value="HTH_MARR_2"/>
    <property type="match status" value="1"/>
</dbReference>
<dbReference type="EMBL" id="BOMQ01000036">
    <property type="protein sequence ID" value="GIE49542.1"/>
    <property type="molecule type" value="Genomic_DNA"/>
</dbReference>
<dbReference type="AlphaFoldDB" id="A0A919JI59"/>
<evidence type="ECO:0000256" key="1">
    <source>
        <dbReference type="ARBA" id="ARBA00023015"/>
    </source>
</evidence>
<dbReference type="Proteomes" id="UP000647172">
    <property type="component" value="Unassembled WGS sequence"/>
</dbReference>
<evidence type="ECO:0000313" key="6">
    <source>
        <dbReference type="Proteomes" id="UP000647172"/>
    </source>
</evidence>
<proteinExistence type="predicted"/>
<dbReference type="PROSITE" id="PS01117">
    <property type="entry name" value="HTH_MARR_1"/>
    <property type="match status" value="1"/>
</dbReference>
<dbReference type="PANTHER" id="PTHR33164:SF57">
    <property type="entry name" value="MARR-FAMILY TRANSCRIPTIONAL REGULATOR"/>
    <property type="match status" value="1"/>
</dbReference>
<comment type="caution">
    <text evidence="5">The sequence shown here is derived from an EMBL/GenBank/DDBJ whole genome shotgun (WGS) entry which is preliminary data.</text>
</comment>
<dbReference type="RefSeq" id="WP_203768932.1">
    <property type="nucleotide sequence ID" value="NZ_BAAAYJ010000036.1"/>
</dbReference>
<keyword evidence="2" id="KW-0238">DNA-binding</keyword>
<dbReference type="InterPro" id="IPR023187">
    <property type="entry name" value="Tscrpt_reg_MarR-type_CS"/>
</dbReference>
<dbReference type="GO" id="GO:0006950">
    <property type="term" value="P:response to stress"/>
    <property type="evidence" value="ECO:0007669"/>
    <property type="project" value="TreeGrafter"/>
</dbReference>
<dbReference type="Gene3D" id="1.10.10.10">
    <property type="entry name" value="Winged helix-like DNA-binding domain superfamily/Winged helix DNA-binding domain"/>
    <property type="match status" value="1"/>
</dbReference>
<sequence>MVDDAGPASRRELLTGVRDLLKAVRLFKSDLPTGHEAVPTGTLGVLATISTIGGEPIGGCHLKDLAARCALDPSTVSRAVAALVRSGLVARTADPYDGRASVLTVTPQGGQTLDDFHRLADERLADALRGWSAEDVDAFSAMLRRFATDLMTRTDRTLEAAR</sequence>
<evidence type="ECO:0000259" key="4">
    <source>
        <dbReference type="PROSITE" id="PS50995"/>
    </source>
</evidence>
<keyword evidence="3" id="KW-0804">Transcription</keyword>
<dbReference type="InterPro" id="IPR036388">
    <property type="entry name" value="WH-like_DNA-bd_sf"/>
</dbReference>
<evidence type="ECO:0000256" key="2">
    <source>
        <dbReference type="ARBA" id="ARBA00023125"/>
    </source>
</evidence>
<name>A0A919JI59_9ACTN</name>
<dbReference type="GO" id="GO:0003700">
    <property type="term" value="F:DNA-binding transcription factor activity"/>
    <property type="evidence" value="ECO:0007669"/>
    <property type="project" value="InterPro"/>
</dbReference>
<dbReference type="InterPro" id="IPR036390">
    <property type="entry name" value="WH_DNA-bd_sf"/>
</dbReference>
<organism evidence="5 6">
    <name type="scientific">Actinoplanes nipponensis</name>
    <dbReference type="NCBI Taxonomy" id="135950"/>
    <lineage>
        <taxon>Bacteria</taxon>
        <taxon>Bacillati</taxon>
        <taxon>Actinomycetota</taxon>
        <taxon>Actinomycetes</taxon>
        <taxon>Micromonosporales</taxon>
        <taxon>Micromonosporaceae</taxon>
        <taxon>Actinoplanes</taxon>
    </lineage>
</organism>
<keyword evidence="1" id="KW-0805">Transcription regulation</keyword>